<dbReference type="InParanoid" id="B4MU68"/>
<evidence type="ECO:0000313" key="2">
    <source>
        <dbReference type="EMBL" id="EDW75657.2"/>
    </source>
</evidence>
<feature type="compositionally biased region" description="Acidic residues" evidence="1">
    <location>
        <begin position="8"/>
        <end position="20"/>
    </location>
</feature>
<dbReference type="AlphaFoldDB" id="B4MU68"/>
<evidence type="ECO:0000313" key="3">
    <source>
        <dbReference type="Proteomes" id="UP000007798"/>
    </source>
</evidence>
<dbReference type="OrthoDB" id="7765038at2759"/>
<dbReference type="HOGENOM" id="CLU_369318_0_0_1"/>
<dbReference type="Proteomes" id="UP000007798">
    <property type="component" value="Unassembled WGS sequence"/>
</dbReference>
<dbReference type="FunCoup" id="B4MU68">
    <property type="interactions" value="28"/>
</dbReference>
<organism evidence="2 3">
    <name type="scientific">Drosophila willistoni</name>
    <name type="common">Fruit fly</name>
    <dbReference type="NCBI Taxonomy" id="7260"/>
    <lineage>
        <taxon>Eukaryota</taxon>
        <taxon>Metazoa</taxon>
        <taxon>Ecdysozoa</taxon>
        <taxon>Arthropoda</taxon>
        <taxon>Hexapoda</taxon>
        <taxon>Insecta</taxon>
        <taxon>Pterygota</taxon>
        <taxon>Neoptera</taxon>
        <taxon>Endopterygota</taxon>
        <taxon>Diptera</taxon>
        <taxon>Brachycera</taxon>
        <taxon>Muscomorpha</taxon>
        <taxon>Ephydroidea</taxon>
        <taxon>Drosophilidae</taxon>
        <taxon>Drosophila</taxon>
        <taxon>Sophophora</taxon>
    </lineage>
</organism>
<accession>B4MU68</accession>
<protein>
    <submittedName>
        <fullName evidence="2">Uncharacterized protein</fullName>
    </submittedName>
</protein>
<proteinExistence type="predicted"/>
<sequence length="634" mass="73351">MDSQCYDLDMDIKDEDEEEHPQEHKQEQAAVEDENDNTSPLWSIEDDSLFYPQGLINHTNSDAGSSGKSVFITWNEYYLLNYRFKKTKGSRNVKMTKVRIPLPRNGDSHLVSIHMLEYNSILLMSDGLIYCFESIKSLHPIKWLSGVRCFSKTGQGFSVIREQDQRLFLQIYRDLPSLSKTGSTLEHSYDITYDGQNIFRCEWKTDDYNLMSVKILEEHEKFMQCLFGGDLKKGDDFHIFSISGHIFVLLPTEVVRQDDESPSGGDYNIELLCVYVSSISFIRLLPERNLCLIFLSSGAIDIWYVSQLLQIKQRQMYHLGSEWFDCDADSSFGDFYYTDGQQLVRLRFNYNAQIDEFDIQKWAKPIPGMQSCTWVDAISQLVCLSDNNIFYRISFSLQEEERESQLNGNSSHLMSDLTPLLIEQLRRNAQLMEQYEQEPARLQKLIQGELEKQQLIAVATNSHIYSQEIEAHLEYHRNVPLFSALDLRPELTLSQLIKKKPTVATISQEMSLKEGCSLSDISKLLNAENKIEDNTLVIYFVDSKIILTHTNNHLTLESEDASAIYYIKEQLASSDKTEWITKDSSKTTEIMKLQCQTERLYGTLSDNGMDIESNVRMRLEALQTQYKAIRNTIY</sequence>
<feature type="region of interest" description="Disordered" evidence="1">
    <location>
        <begin position="1"/>
        <end position="38"/>
    </location>
</feature>
<gene>
    <name evidence="2" type="primary">Dwil\GK23710</name>
    <name evidence="2" type="ORF">Dwil_GK23710</name>
</gene>
<name>B4MU68_DROWI</name>
<evidence type="ECO:0000256" key="1">
    <source>
        <dbReference type="SAM" id="MobiDB-lite"/>
    </source>
</evidence>
<reference evidence="2 3" key="1">
    <citation type="journal article" date="2007" name="Nature">
        <title>Evolution of genes and genomes on the Drosophila phylogeny.</title>
        <authorList>
            <consortium name="Drosophila 12 Genomes Consortium"/>
            <person name="Clark A.G."/>
            <person name="Eisen M.B."/>
            <person name="Smith D.R."/>
            <person name="Bergman C.M."/>
            <person name="Oliver B."/>
            <person name="Markow T.A."/>
            <person name="Kaufman T.C."/>
            <person name="Kellis M."/>
            <person name="Gelbart W."/>
            <person name="Iyer V.N."/>
            <person name="Pollard D.A."/>
            <person name="Sackton T.B."/>
            <person name="Larracuente A.M."/>
            <person name="Singh N.D."/>
            <person name="Abad J.P."/>
            <person name="Abt D.N."/>
            <person name="Adryan B."/>
            <person name="Aguade M."/>
            <person name="Akashi H."/>
            <person name="Anderson W.W."/>
            <person name="Aquadro C.F."/>
            <person name="Ardell D.H."/>
            <person name="Arguello R."/>
            <person name="Artieri C.G."/>
            <person name="Barbash D.A."/>
            <person name="Barker D."/>
            <person name="Barsanti P."/>
            <person name="Batterham P."/>
            <person name="Batzoglou S."/>
            <person name="Begun D."/>
            <person name="Bhutkar A."/>
            <person name="Blanco E."/>
            <person name="Bosak S.A."/>
            <person name="Bradley R.K."/>
            <person name="Brand A.D."/>
            <person name="Brent M.R."/>
            <person name="Brooks A.N."/>
            <person name="Brown R.H."/>
            <person name="Butlin R.K."/>
            <person name="Caggese C."/>
            <person name="Calvi B.R."/>
            <person name="Bernardo de Carvalho A."/>
            <person name="Caspi A."/>
            <person name="Castrezana S."/>
            <person name="Celniker S.E."/>
            <person name="Chang J.L."/>
            <person name="Chapple C."/>
            <person name="Chatterji S."/>
            <person name="Chinwalla A."/>
            <person name="Civetta A."/>
            <person name="Clifton S.W."/>
            <person name="Comeron J.M."/>
            <person name="Costello J.C."/>
            <person name="Coyne J.A."/>
            <person name="Daub J."/>
            <person name="David R.G."/>
            <person name="Delcher A.L."/>
            <person name="Delehaunty K."/>
            <person name="Do C.B."/>
            <person name="Ebling H."/>
            <person name="Edwards K."/>
            <person name="Eickbush T."/>
            <person name="Evans J.D."/>
            <person name="Filipski A."/>
            <person name="Findeiss S."/>
            <person name="Freyhult E."/>
            <person name="Fulton L."/>
            <person name="Fulton R."/>
            <person name="Garcia A.C."/>
            <person name="Gardiner A."/>
            <person name="Garfield D.A."/>
            <person name="Garvin B.E."/>
            <person name="Gibson G."/>
            <person name="Gilbert D."/>
            <person name="Gnerre S."/>
            <person name="Godfrey J."/>
            <person name="Good R."/>
            <person name="Gotea V."/>
            <person name="Gravely B."/>
            <person name="Greenberg A.J."/>
            <person name="Griffiths-Jones S."/>
            <person name="Gross S."/>
            <person name="Guigo R."/>
            <person name="Gustafson E.A."/>
            <person name="Haerty W."/>
            <person name="Hahn M.W."/>
            <person name="Halligan D.L."/>
            <person name="Halpern A.L."/>
            <person name="Halter G.M."/>
            <person name="Han M.V."/>
            <person name="Heger A."/>
            <person name="Hillier L."/>
            <person name="Hinrichs A.S."/>
            <person name="Holmes I."/>
            <person name="Hoskins R.A."/>
            <person name="Hubisz M.J."/>
            <person name="Hultmark D."/>
            <person name="Huntley M.A."/>
            <person name="Jaffe D.B."/>
            <person name="Jagadeeshan S."/>
            <person name="Jeck W.R."/>
            <person name="Johnson J."/>
            <person name="Jones C.D."/>
            <person name="Jordan W.C."/>
            <person name="Karpen G.H."/>
            <person name="Kataoka E."/>
            <person name="Keightley P.D."/>
            <person name="Kheradpour P."/>
            <person name="Kirkness E.F."/>
            <person name="Koerich L.B."/>
            <person name="Kristiansen K."/>
            <person name="Kudrna D."/>
            <person name="Kulathinal R.J."/>
            <person name="Kumar S."/>
            <person name="Kwok R."/>
            <person name="Lander E."/>
            <person name="Langley C.H."/>
            <person name="Lapoint R."/>
            <person name="Lazzaro B.P."/>
            <person name="Lee S.J."/>
            <person name="Levesque L."/>
            <person name="Li R."/>
            <person name="Lin C.F."/>
            <person name="Lin M.F."/>
            <person name="Lindblad-Toh K."/>
            <person name="Llopart A."/>
            <person name="Long M."/>
            <person name="Low L."/>
            <person name="Lozovsky E."/>
            <person name="Lu J."/>
            <person name="Luo M."/>
            <person name="Machado C.A."/>
            <person name="Makalowski W."/>
            <person name="Marzo M."/>
            <person name="Matsuda M."/>
            <person name="Matzkin L."/>
            <person name="McAllister B."/>
            <person name="McBride C.S."/>
            <person name="McKernan B."/>
            <person name="McKernan K."/>
            <person name="Mendez-Lago M."/>
            <person name="Minx P."/>
            <person name="Mollenhauer M.U."/>
            <person name="Montooth K."/>
            <person name="Mount S.M."/>
            <person name="Mu X."/>
            <person name="Myers E."/>
            <person name="Negre B."/>
            <person name="Newfeld S."/>
            <person name="Nielsen R."/>
            <person name="Noor M.A."/>
            <person name="O'Grady P."/>
            <person name="Pachter L."/>
            <person name="Papaceit M."/>
            <person name="Parisi M.J."/>
            <person name="Parisi M."/>
            <person name="Parts L."/>
            <person name="Pedersen J.S."/>
            <person name="Pesole G."/>
            <person name="Phillippy A.M."/>
            <person name="Ponting C.P."/>
            <person name="Pop M."/>
            <person name="Porcelli D."/>
            <person name="Powell J.R."/>
            <person name="Prohaska S."/>
            <person name="Pruitt K."/>
            <person name="Puig M."/>
            <person name="Quesneville H."/>
            <person name="Ram K.R."/>
            <person name="Rand D."/>
            <person name="Rasmussen M.D."/>
            <person name="Reed L.K."/>
            <person name="Reenan R."/>
            <person name="Reily A."/>
            <person name="Remington K.A."/>
            <person name="Rieger T.T."/>
            <person name="Ritchie M.G."/>
            <person name="Robin C."/>
            <person name="Rogers Y.H."/>
            <person name="Rohde C."/>
            <person name="Rozas J."/>
            <person name="Rubenfield M.J."/>
            <person name="Ruiz A."/>
            <person name="Russo S."/>
            <person name="Salzberg S.L."/>
            <person name="Sanchez-Gracia A."/>
            <person name="Saranga D.J."/>
            <person name="Sato H."/>
            <person name="Schaeffer S.W."/>
            <person name="Schatz M.C."/>
            <person name="Schlenke T."/>
            <person name="Schwartz R."/>
            <person name="Segarra C."/>
            <person name="Singh R.S."/>
            <person name="Sirot L."/>
            <person name="Sirota M."/>
            <person name="Sisneros N.B."/>
            <person name="Smith C.D."/>
            <person name="Smith T.F."/>
            <person name="Spieth J."/>
            <person name="Stage D.E."/>
            <person name="Stark A."/>
            <person name="Stephan W."/>
            <person name="Strausberg R.L."/>
            <person name="Strempel S."/>
            <person name="Sturgill D."/>
            <person name="Sutton G."/>
            <person name="Sutton G.G."/>
            <person name="Tao W."/>
            <person name="Teichmann S."/>
            <person name="Tobari Y.N."/>
            <person name="Tomimura Y."/>
            <person name="Tsolas J.M."/>
            <person name="Valente V.L."/>
            <person name="Venter E."/>
            <person name="Venter J.C."/>
            <person name="Vicario S."/>
            <person name="Vieira F.G."/>
            <person name="Vilella A.J."/>
            <person name="Villasante A."/>
            <person name="Walenz B."/>
            <person name="Wang J."/>
            <person name="Wasserman M."/>
            <person name="Watts T."/>
            <person name="Wilson D."/>
            <person name="Wilson R.K."/>
            <person name="Wing R.A."/>
            <person name="Wolfner M.F."/>
            <person name="Wong A."/>
            <person name="Wong G.K."/>
            <person name="Wu C.I."/>
            <person name="Wu G."/>
            <person name="Yamamoto D."/>
            <person name="Yang H.P."/>
            <person name="Yang S.P."/>
            <person name="Yorke J.A."/>
            <person name="Yoshida K."/>
            <person name="Zdobnov E."/>
            <person name="Zhang P."/>
            <person name="Zhang Y."/>
            <person name="Zimin A.V."/>
            <person name="Baldwin J."/>
            <person name="Abdouelleil A."/>
            <person name="Abdulkadir J."/>
            <person name="Abebe A."/>
            <person name="Abera B."/>
            <person name="Abreu J."/>
            <person name="Acer S.C."/>
            <person name="Aftuck L."/>
            <person name="Alexander A."/>
            <person name="An P."/>
            <person name="Anderson E."/>
            <person name="Anderson S."/>
            <person name="Arachi H."/>
            <person name="Azer M."/>
            <person name="Bachantsang P."/>
            <person name="Barry A."/>
            <person name="Bayul T."/>
            <person name="Berlin A."/>
            <person name="Bessette D."/>
            <person name="Bloom T."/>
            <person name="Blye J."/>
            <person name="Boguslavskiy L."/>
            <person name="Bonnet C."/>
            <person name="Boukhgalter B."/>
            <person name="Bourzgui I."/>
            <person name="Brown A."/>
            <person name="Cahill P."/>
            <person name="Channer S."/>
            <person name="Cheshatsang Y."/>
            <person name="Chuda L."/>
            <person name="Citroen M."/>
            <person name="Collymore A."/>
            <person name="Cooke P."/>
            <person name="Costello M."/>
            <person name="D'Aco K."/>
            <person name="Daza R."/>
            <person name="De Haan G."/>
            <person name="DeGray S."/>
            <person name="DeMaso C."/>
            <person name="Dhargay N."/>
            <person name="Dooley K."/>
            <person name="Dooley E."/>
            <person name="Doricent M."/>
            <person name="Dorje P."/>
            <person name="Dorjee K."/>
            <person name="Dupes A."/>
            <person name="Elong R."/>
            <person name="Falk J."/>
            <person name="Farina A."/>
            <person name="Faro S."/>
            <person name="Ferguson D."/>
            <person name="Fisher S."/>
            <person name="Foley C.D."/>
            <person name="Franke A."/>
            <person name="Friedrich D."/>
            <person name="Gadbois L."/>
            <person name="Gearin G."/>
            <person name="Gearin C.R."/>
            <person name="Giannoukos G."/>
            <person name="Goode T."/>
            <person name="Graham J."/>
            <person name="Grandbois E."/>
            <person name="Grewal S."/>
            <person name="Gyaltsen K."/>
            <person name="Hafez N."/>
            <person name="Hagos B."/>
            <person name="Hall J."/>
            <person name="Henson C."/>
            <person name="Hollinger A."/>
            <person name="Honan T."/>
            <person name="Huard M.D."/>
            <person name="Hughes L."/>
            <person name="Hurhula B."/>
            <person name="Husby M.E."/>
            <person name="Kamat A."/>
            <person name="Kanga B."/>
            <person name="Kashin S."/>
            <person name="Khazanovich D."/>
            <person name="Kisner P."/>
            <person name="Lance K."/>
            <person name="Lara M."/>
            <person name="Lee W."/>
            <person name="Lennon N."/>
            <person name="Letendre F."/>
            <person name="LeVine R."/>
            <person name="Lipovsky A."/>
            <person name="Liu X."/>
            <person name="Liu J."/>
            <person name="Liu S."/>
            <person name="Lokyitsang T."/>
            <person name="Lokyitsang Y."/>
            <person name="Lubonja R."/>
            <person name="Lui A."/>
            <person name="MacDonald P."/>
            <person name="Magnisalis V."/>
            <person name="Maru K."/>
            <person name="Matthews C."/>
            <person name="McCusker W."/>
            <person name="McDonough S."/>
            <person name="Mehta T."/>
            <person name="Meldrim J."/>
            <person name="Meneus L."/>
            <person name="Mihai O."/>
            <person name="Mihalev A."/>
            <person name="Mihova T."/>
            <person name="Mittelman R."/>
            <person name="Mlenga V."/>
            <person name="Montmayeur A."/>
            <person name="Mulrain L."/>
            <person name="Navidi A."/>
            <person name="Naylor J."/>
            <person name="Negash T."/>
            <person name="Nguyen T."/>
            <person name="Nguyen N."/>
            <person name="Nicol R."/>
            <person name="Norbu C."/>
            <person name="Norbu N."/>
            <person name="Novod N."/>
            <person name="O'Neill B."/>
            <person name="Osman S."/>
            <person name="Markiewicz E."/>
            <person name="Oyono O.L."/>
            <person name="Patti C."/>
            <person name="Phunkhang P."/>
            <person name="Pierre F."/>
            <person name="Priest M."/>
            <person name="Raghuraman S."/>
            <person name="Rege F."/>
            <person name="Reyes R."/>
            <person name="Rise C."/>
            <person name="Rogov P."/>
            <person name="Ross K."/>
            <person name="Ryan E."/>
            <person name="Settipalli S."/>
            <person name="Shea T."/>
            <person name="Sherpa N."/>
            <person name="Shi L."/>
            <person name="Shih D."/>
            <person name="Sparrow T."/>
            <person name="Spaulding J."/>
            <person name="Stalker J."/>
            <person name="Stange-Thomann N."/>
            <person name="Stavropoulos S."/>
            <person name="Stone C."/>
            <person name="Strader C."/>
            <person name="Tesfaye S."/>
            <person name="Thomson T."/>
            <person name="Thoulutsang Y."/>
            <person name="Thoulutsang D."/>
            <person name="Topham K."/>
            <person name="Topping I."/>
            <person name="Tsamla T."/>
            <person name="Vassiliev H."/>
            <person name="Vo A."/>
            <person name="Wangchuk T."/>
            <person name="Wangdi T."/>
            <person name="Weiand M."/>
            <person name="Wilkinson J."/>
            <person name="Wilson A."/>
            <person name="Yadav S."/>
            <person name="Young G."/>
            <person name="Yu Q."/>
            <person name="Zembek L."/>
            <person name="Zhong D."/>
            <person name="Zimmer A."/>
            <person name="Zwirko Z."/>
            <person name="Jaffe D.B."/>
            <person name="Alvarez P."/>
            <person name="Brockman W."/>
            <person name="Butler J."/>
            <person name="Chin C."/>
            <person name="Gnerre S."/>
            <person name="Grabherr M."/>
            <person name="Kleber M."/>
            <person name="Mauceli E."/>
            <person name="MacCallum I."/>
        </authorList>
    </citation>
    <scope>NUCLEOTIDE SEQUENCE [LARGE SCALE GENOMIC DNA]</scope>
    <source>
        <strain evidence="3">Tucson 14030-0811.24</strain>
    </source>
</reference>
<dbReference type="EMBL" id="CH963852">
    <property type="protein sequence ID" value="EDW75657.2"/>
    <property type="molecule type" value="Genomic_DNA"/>
</dbReference>
<keyword evidence="3" id="KW-1185">Reference proteome</keyword>